<sequence>MSPASTLLSSAGLTTVQAIVDRFRQLADADATRIAVVDRDRTTTFGQLWRMAYQRVADRRVGATAIAPLVAMPTVGAIADALAVWLCDGIPLPIPFGLRAKAVDDAITQTTTVAHWCQPWRAHLHTEYGIRHIWLAGGEPPTIPRVGDAIGLTTGGTALIAAPLHAAAIFEIAIRQLVAGGTVVLEPDFTPASWLHTAADTHADWAVLAPGQIKALLQHRERSPGWLGIATRALRRVVVPATIAPPTTDHLADFAAAADVTMTTWYHAPAFDGATATVDRSATALTALPGLRLRTVDPTGQPIPPGVAGLIEAASLAGCATVAHRADQPCPPALAWRTSGDIGALTSDGRIIVRKLEPAEHYLTPANQRCRGTSLRRKLSAHPDIAAVAVHVVPDDHGRARAQVRVWPRPGIVPPLTPRAVAAYCTAADTAVSAHHVLITSWPARNTAATTR</sequence>
<dbReference type="InterPro" id="IPR042099">
    <property type="entry name" value="ANL_N_sf"/>
</dbReference>
<protein>
    <recommendedName>
        <fullName evidence="3">AMP-dependent synthetase/ligase domain-containing protein</fullName>
    </recommendedName>
</protein>
<accession>A0ABP8DMM9</accession>
<evidence type="ECO:0008006" key="3">
    <source>
        <dbReference type="Google" id="ProtNLM"/>
    </source>
</evidence>
<reference evidence="2" key="1">
    <citation type="journal article" date="2019" name="Int. J. Syst. Evol. Microbiol.">
        <title>The Global Catalogue of Microorganisms (GCM) 10K type strain sequencing project: providing services to taxonomists for standard genome sequencing and annotation.</title>
        <authorList>
            <consortium name="The Broad Institute Genomics Platform"/>
            <consortium name="The Broad Institute Genome Sequencing Center for Infectious Disease"/>
            <person name="Wu L."/>
            <person name="Ma J."/>
        </authorList>
    </citation>
    <scope>NUCLEOTIDE SEQUENCE [LARGE SCALE GENOMIC DNA]</scope>
    <source>
        <strain evidence="2">JCM 17441</strain>
    </source>
</reference>
<dbReference type="SUPFAM" id="SSF56801">
    <property type="entry name" value="Acetyl-CoA synthetase-like"/>
    <property type="match status" value="1"/>
</dbReference>
<organism evidence="1 2">
    <name type="scientific">Dactylosporangium darangshiense</name>
    <dbReference type="NCBI Taxonomy" id="579108"/>
    <lineage>
        <taxon>Bacteria</taxon>
        <taxon>Bacillati</taxon>
        <taxon>Actinomycetota</taxon>
        <taxon>Actinomycetes</taxon>
        <taxon>Micromonosporales</taxon>
        <taxon>Micromonosporaceae</taxon>
        <taxon>Dactylosporangium</taxon>
    </lineage>
</organism>
<keyword evidence="2" id="KW-1185">Reference proteome</keyword>
<comment type="caution">
    <text evidence="1">The sequence shown here is derived from an EMBL/GenBank/DDBJ whole genome shotgun (WGS) entry which is preliminary data.</text>
</comment>
<evidence type="ECO:0000313" key="2">
    <source>
        <dbReference type="Proteomes" id="UP001500620"/>
    </source>
</evidence>
<evidence type="ECO:0000313" key="1">
    <source>
        <dbReference type="EMBL" id="GAA4259717.1"/>
    </source>
</evidence>
<dbReference type="EMBL" id="BAABAT010000037">
    <property type="protein sequence ID" value="GAA4259717.1"/>
    <property type="molecule type" value="Genomic_DNA"/>
</dbReference>
<name>A0ABP8DMM9_9ACTN</name>
<gene>
    <name evidence="1" type="ORF">GCM10022255_085440</name>
</gene>
<dbReference type="RefSeq" id="WP_345136625.1">
    <property type="nucleotide sequence ID" value="NZ_BAABAT010000037.1"/>
</dbReference>
<dbReference type="Proteomes" id="UP001500620">
    <property type="component" value="Unassembled WGS sequence"/>
</dbReference>
<dbReference type="Gene3D" id="3.40.50.12780">
    <property type="entry name" value="N-terminal domain of ligase-like"/>
    <property type="match status" value="2"/>
</dbReference>
<proteinExistence type="predicted"/>